<dbReference type="InterPro" id="IPR020845">
    <property type="entry name" value="AMP-binding_CS"/>
</dbReference>
<dbReference type="InterPro" id="IPR042099">
    <property type="entry name" value="ANL_N_sf"/>
</dbReference>
<dbReference type="InterPro" id="IPR050237">
    <property type="entry name" value="ATP-dep_AMP-bd_enzyme"/>
</dbReference>
<dbReference type="AlphaFoldDB" id="A0A6I3KFF0"/>
<gene>
    <name evidence="3" type="ORF">GIW81_02785</name>
</gene>
<dbReference type="RefSeq" id="WP_154737813.1">
    <property type="nucleotide sequence ID" value="NZ_WMBQ01000001.1"/>
</dbReference>
<dbReference type="GO" id="GO:0016877">
    <property type="term" value="F:ligase activity, forming carbon-sulfur bonds"/>
    <property type="evidence" value="ECO:0007669"/>
    <property type="project" value="UniProtKB-ARBA"/>
</dbReference>
<dbReference type="Gene3D" id="3.30.300.30">
    <property type="match status" value="1"/>
</dbReference>
<sequence length="518" mass="56002">MRFETYLRQSAERFPDKPALIASGRRLTYSQIDDMSDELAQGLINRGVGRGDRVVLFLDNSAEAVVSIFAVLKAGAVFSPVNPSTKADKLAYILNNCRARALITQQKIAAVAADAVEAAPSVTLTVVADGEVAPDREGFAHWNDVVTAPTLPTLKGSAGIDLDLAMLIYTSGSTGFPKGVMMTHQNVVAAATSITTYLENTADDIILNVLPVAFDYGLYQVLMAVKVGATLVLEKSFAFPQVILNRVAEEKVTGLPLVPTMAAILIAQRNLEPGAFPHLRYITNTAAALPPAHITRLQALFPHVALYSMYGLTECKRCTWLPPHELKNRIASVGVAIPGTEAYVVDEQGEKVGPGSVGELVIRGAHVMKGYWENAEATARALRPGPHAWERVLYTGDLFRTDDEGFLYFVGRKDDIIKSRGEKVAPKEVENVIYALPGVAEVAVIGVPDPILGNAIKAVVARESGADVGEVDIVRHCARFLEDYMVPKFVEFRPSLPKTESGKISRRLVAESQVEASP</sequence>
<dbReference type="Proteomes" id="UP000440694">
    <property type="component" value="Unassembled WGS sequence"/>
</dbReference>
<dbReference type="Gene3D" id="3.40.50.12780">
    <property type="entry name" value="N-terminal domain of ligase-like"/>
    <property type="match status" value="1"/>
</dbReference>
<dbReference type="Pfam" id="PF00501">
    <property type="entry name" value="AMP-binding"/>
    <property type="match status" value="1"/>
</dbReference>
<evidence type="ECO:0000313" key="4">
    <source>
        <dbReference type="Proteomes" id="UP000440694"/>
    </source>
</evidence>
<organism evidence="3 4">
    <name type="scientific">Hyphomicrobium album</name>
    <dbReference type="NCBI Taxonomy" id="2665159"/>
    <lineage>
        <taxon>Bacteria</taxon>
        <taxon>Pseudomonadati</taxon>
        <taxon>Pseudomonadota</taxon>
        <taxon>Alphaproteobacteria</taxon>
        <taxon>Hyphomicrobiales</taxon>
        <taxon>Hyphomicrobiaceae</taxon>
        <taxon>Hyphomicrobium</taxon>
    </lineage>
</organism>
<dbReference type="EMBL" id="WMBQ01000001">
    <property type="protein sequence ID" value="MTD93258.1"/>
    <property type="molecule type" value="Genomic_DNA"/>
</dbReference>
<dbReference type="InterPro" id="IPR025110">
    <property type="entry name" value="AMP-bd_C"/>
</dbReference>
<dbReference type="PANTHER" id="PTHR43767:SF10">
    <property type="entry name" value="SURFACTIN SYNTHASE SUBUNIT 1"/>
    <property type="match status" value="1"/>
</dbReference>
<dbReference type="PANTHER" id="PTHR43767">
    <property type="entry name" value="LONG-CHAIN-FATTY-ACID--COA LIGASE"/>
    <property type="match status" value="1"/>
</dbReference>
<reference evidence="3 4" key="1">
    <citation type="submission" date="2019-11" db="EMBL/GenBank/DDBJ databases">
        <title>Identification of a novel strain.</title>
        <authorList>
            <person name="Xu Q."/>
            <person name="Wang G."/>
        </authorList>
    </citation>
    <scope>NUCLEOTIDE SEQUENCE [LARGE SCALE GENOMIC DNA]</scope>
    <source>
        <strain evidence="4">xq</strain>
    </source>
</reference>
<dbReference type="InterPro" id="IPR000873">
    <property type="entry name" value="AMP-dep_synth/lig_dom"/>
</dbReference>
<protein>
    <submittedName>
        <fullName evidence="3">AMP-binding protein</fullName>
    </submittedName>
</protein>
<dbReference type="InterPro" id="IPR045851">
    <property type="entry name" value="AMP-bd_C_sf"/>
</dbReference>
<evidence type="ECO:0000313" key="3">
    <source>
        <dbReference type="EMBL" id="MTD93258.1"/>
    </source>
</evidence>
<keyword evidence="4" id="KW-1185">Reference proteome</keyword>
<proteinExistence type="predicted"/>
<comment type="caution">
    <text evidence="3">The sequence shown here is derived from an EMBL/GenBank/DDBJ whole genome shotgun (WGS) entry which is preliminary data.</text>
</comment>
<feature type="domain" description="AMP-dependent synthetase/ligase" evidence="1">
    <location>
        <begin position="8"/>
        <end position="372"/>
    </location>
</feature>
<dbReference type="SUPFAM" id="SSF56801">
    <property type="entry name" value="Acetyl-CoA synthetase-like"/>
    <property type="match status" value="1"/>
</dbReference>
<evidence type="ECO:0000259" key="1">
    <source>
        <dbReference type="Pfam" id="PF00501"/>
    </source>
</evidence>
<evidence type="ECO:0000259" key="2">
    <source>
        <dbReference type="Pfam" id="PF13193"/>
    </source>
</evidence>
<accession>A0A6I3KFF0</accession>
<name>A0A6I3KFF0_9HYPH</name>
<dbReference type="PROSITE" id="PS00455">
    <property type="entry name" value="AMP_BINDING"/>
    <property type="match status" value="1"/>
</dbReference>
<dbReference type="Pfam" id="PF13193">
    <property type="entry name" value="AMP-binding_C"/>
    <property type="match status" value="1"/>
</dbReference>
<feature type="domain" description="AMP-binding enzyme C-terminal" evidence="2">
    <location>
        <begin position="428"/>
        <end position="503"/>
    </location>
</feature>